<dbReference type="PANTHER" id="PTHR30204">
    <property type="entry name" value="REDOX-CYCLING DRUG-SENSING TRANSCRIPTIONAL ACTIVATOR SOXR"/>
    <property type="match status" value="1"/>
</dbReference>
<dbReference type="AlphaFoldDB" id="A0A7I7WB35"/>
<evidence type="ECO:0000313" key="6">
    <source>
        <dbReference type="Proteomes" id="UP000467379"/>
    </source>
</evidence>
<dbReference type="GO" id="GO:0003700">
    <property type="term" value="F:DNA-binding transcription factor activity"/>
    <property type="evidence" value="ECO:0007669"/>
    <property type="project" value="InterPro"/>
</dbReference>
<dbReference type="InterPro" id="IPR009061">
    <property type="entry name" value="DNA-bd_dom_put_sf"/>
</dbReference>
<evidence type="ECO:0000313" key="4">
    <source>
        <dbReference type="EMBL" id="ORA35202.1"/>
    </source>
</evidence>
<dbReference type="InterPro" id="IPR047057">
    <property type="entry name" value="MerR_fam"/>
</dbReference>
<feature type="domain" description="HTH merR-type" evidence="2">
    <location>
        <begin position="2"/>
        <end position="70"/>
    </location>
</feature>
<evidence type="ECO:0000256" key="1">
    <source>
        <dbReference type="ARBA" id="ARBA00023125"/>
    </source>
</evidence>
<dbReference type="PRINTS" id="PR00040">
    <property type="entry name" value="HTHMERR"/>
</dbReference>
<dbReference type="PROSITE" id="PS00552">
    <property type="entry name" value="HTH_MERR_1"/>
    <property type="match status" value="1"/>
</dbReference>
<dbReference type="Proteomes" id="UP000467379">
    <property type="component" value="Chromosome"/>
</dbReference>
<organism evidence="4 5">
    <name type="scientific">Mycobacterium branderi</name>
    <dbReference type="NCBI Taxonomy" id="43348"/>
    <lineage>
        <taxon>Bacteria</taxon>
        <taxon>Bacillati</taxon>
        <taxon>Actinomycetota</taxon>
        <taxon>Actinomycetes</taxon>
        <taxon>Mycobacteriales</taxon>
        <taxon>Mycobacteriaceae</taxon>
        <taxon>Mycobacterium</taxon>
    </lineage>
</organism>
<dbReference type="EMBL" id="AP022606">
    <property type="protein sequence ID" value="BBZ13985.1"/>
    <property type="molecule type" value="Genomic_DNA"/>
</dbReference>
<dbReference type="Pfam" id="PF13411">
    <property type="entry name" value="MerR_1"/>
    <property type="match status" value="1"/>
</dbReference>
<keyword evidence="6" id="KW-1185">Reference proteome</keyword>
<dbReference type="GO" id="GO:0003677">
    <property type="term" value="F:DNA binding"/>
    <property type="evidence" value="ECO:0007669"/>
    <property type="project" value="UniProtKB-KW"/>
</dbReference>
<dbReference type="RefSeq" id="WP_083132910.1">
    <property type="nucleotide sequence ID" value="NZ_AP022606.1"/>
</dbReference>
<dbReference type="InterPro" id="IPR000551">
    <property type="entry name" value="MerR-type_HTH_dom"/>
</dbReference>
<dbReference type="SUPFAM" id="SSF46955">
    <property type="entry name" value="Putative DNA-binding domain"/>
    <property type="match status" value="1"/>
</dbReference>
<reference evidence="4 5" key="1">
    <citation type="submission" date="2016-12" db="EMBL/GenBank/DDBJ databases">
        <title>The new phylogeny of genus Mycobacterium.</title>
        <authorList>
            <person name="Tortoli E."/>
            <person name="Trovato A."/>
            <person name="Cirillo D.M."/>
        </authorList>
    </citation>
    <scope>NUCLEOTIDE SEQUENCE [LARGE SCALE GENOMIC DNA]</scope>
    <source>
        <strain evidence="4 5">DSM 44624</strain>
    </source>
</reference>
<dbReference type="EMBL" id="MVHM01000013">
    <property type="protein sequence ID" value="ORA35202.1"/>
    <property type="molecule type" value="Genomic_DNA"/>
</dbReference>
<keyword evidence="1" id="KW-0238">DNA-binding</keyword>
<dbReference type="OrthoDB" id="9802039at2"/>
<proteinExistence type="predicted"/>
<sequence length="127" mass="13524">MALTIGDVARESGVAPTALRYYEKIGLVPAPARIGGQRRYDDAVLARLEVIRLCKSAGFALDEIQVLFADDAPGRPVSRALAEAKLAEIDAQMASLARARAVIEWGMRCTCPSIDACTCGIHAALPL</sequence>
<evidence type="ECO:0000259" key="2">
    <source>
        <dbReference type="PROSITE" id="PS50937"/>
    </source>
</evidence>
<reference evidence="3" key="3">
    <citation type="submission" date="2020-02" db="EMBL/GenBank/DDBJ databases">
        <authorList>
            <person name="Matsumoto Y."/>
            <person name="Motooka D."/>
            <person name="Nakamura S."/>
        </authorList>
    </citation>
    <scope>NUCLEOTIDE SEQUENCE</scope>
    <source>
        <strain evidence="3">JCM 12687</strain>
    </source>
</reference>
<accession>A0A7I7WB35</accession>
<gene>
    <name evidence="4" type="ORF">BST20_18840</name>
    <name evidence="3" type="ORF">MBRA_41800</name>
</gene>
<protein>
    <submittedName>
        <fullName evidence="4">MerR family transcriptional regulator</fullName>
    </submittedName>
</protein>
<dbReference type="Gene3D" id="1.10.1660.10">
    <property type="match status" value="1"/>
</dbReference>
<dbReference type="PROSITE" id="PS50937">
    <property type="entry name" value="HTH_MERR_2"/>
    <property type="match status" value="1"/>
</dbReference>
<evidence type="ECO:0000313" key="5">
    <source>
        <dbReference type="Proteomes" id="UP000192441"/>
    </source>
</evidence>
<dbReference type="PANTHER" id="PTHR30204:SF97">
    <property type="entry name" value="MERR FAMILY REGULATORY PROTEIN"/>
    <property type="match status" value="1"/>
</dbReference>
<dbReference type="SMART" id="SM00422">
    <property type="entry name" value="HTH_MERR"/>
    <property type="match status" value="1"/>
</dbReference>
<evidence type="ECO:0000313" key="3">
    <source>
        <dbReference type="EMBL" id="BBZ13985.1"/>
    </source>
</evidence>
<name>A0A7I7WB35_9MYCO</name>
<reference evidence="3 6" key="2">
    <citation type="journal article" date="2019" name="Emerg. Microbes Infect.">
        <title>Comprehensive subspecies identification of 175 nontuberculous mycobacteria species based on 7547 genomic profiles.</title>
        <authorList>
            <person name="Matsumoto Y."/>
            <person name="Kinjo T."/>
            <person name="Motooka D."/>
            <person name="Nabeya D."/>
            <person name="Jung N."/>
            <person name="Uechi K."/>
            <person name="Horii T."/>
            <person name="Iida T."/>
            <person name="Fujita J."/>
            <person name="Nakamura S."/>
        </authorList>
    </citation>
    <scope>NUCLEOTIDE SEQUENCE [LARGE SCALE GENOMIC DNA]</scope>
    <source>
        <strain evidence="3 6">JCM 12687</strain>
    </source>
</reference>
<dbReference type="Proteomes" id="UP000192441">
    <property type="component" value="Unassembled WGS sequence"/>
</dbReference>